<gene>
    <name evidence="2" type="ORF">MANT1106_LOCUS1100</name>
</gene>
<feature type="region of interest" description="Disordered" evidence="1">
    <location>
        <begin position="232"/>
        <end position="256"/>
    </location>
</feature>
<dbReference type="EMBL" id="HBFC01002139">
    <property type="protein sequence ID" value="CAD8698419.1"/>
    <property type="molecule type" value="Transcribed_RNA"/>
</dbReference>
<protein>
    <submittedName>
        <fullName evidence="2">Uncharacterized protein</fullName>
    </submittedName>
</protein>
<reference evidence="2" key="1">
    <citation type="submission" date="2021-01" db="EMBL/GenBank/DDBJ databases">
        <authorList>
            <person name="Corre E."/>
            <person name="Pelletier E."/>
            <person name="Niang G."/>
            <person name="Scheremetjew M."/>
            <person name="Finn R."/>
            <person name="Kale V."/>
            <person name="Holt S."/>
            <person name="Cochrane G."/>
            <person name="Meng A."/>
            <person name="Brown T."/>
            <person name="Cohen L."/>
        </authorList>
    </citation>
    <scope>NUCLEOTIDE SEQUENCE</scope>
    <source>
        <strain evidence="2">SL-175</strain>
    </source>
</reference>
<evidence type="ECO:0000313" key="2">
    <source>
        <dbReference type="EMBL" id="CAD8698419.1"/>
    </source>
</evidence>
<sequence>MSTVAQSVRITFRTSAGGGADDGGGGGASAAVQIVGVAEGSGMDVRTRVSAAGAVSLELSLADLAAEDRRDILVELRLPAVDAAAALGAGITAELTWIDCIVAAPSSSVAFVSIRRGATTAATDTSMTAFNAVDPEVQQQRHRLLVAAALETAATAGDAGAESAGIASAIDALHSAMASILTSGISAQQQQLVADLEEAVQRLVYQRDFGGRNASKGLRSTRWNYLAQKGSSPISPAYASSSPAPMCSSPPAGRNT</sequence>
<accession>A0A7S0S7T9</accession>
<organism evidence="2">
    <name type="scientific">Mantoniella antarctica</name>
    <dbReference type="NCBI Taxonomy" id="81844"/>
    <lineage>
        <taxon>Eukaryota</taxon>
        <taxon>Viridiplantae</taxon>
        <taxon>Chlorophyta</taxon>
        <taxon>Mamiellophyceae</taxon>
        <taxon>Mamiellales</taxon>
        <taxon>Mamiellaceae</taxon>
        <taxon>Mantoniella</taxon>
    </lineage>
</organism>
<name>A0A7S0S7T9_9CHLO</name>
<dbReference type="AlphaFoldDB" id="A0A7S0S7T9"/>
<evidence type="ECO:0000256" key="1">
    <source>
        <dbReference type="SAM" id="MobiDB-lite"/>
    </source>
</evidence>
<proteinExistence type="predicted"/>